<keyword evidence="3" id="KW-0227">DNA damage</keyword>
<evidence type="ECO:0000256" key="4">
    <source>
        <dbReference type="ARBA" id="ARBA00022801"/>
    </source>
</evidence>
<evidence type="ECO:0000256" key="5">
    <source>
        <dbReference type="ARBA" id="ARBA00022806"/>
    </source>
</evidence>
<keyword evidence="2 15" id="KW-0547">Nucleotide-binding</keyword>
<dbReference type="Gene3D" id="3.40.50.300">
    <property type="entry name" value="P-loop containing nucleotide triphosphate hydrolases"/>
    <property type="match status" value="3"/>
</dbReference>
<evidence type="ECO:0000256" key="15">
    <source>
        <dbReference type="PROSITE-ProRule" id="PRU00560"/>
    </source>
</evidence>
<dbReference type="InterPro" id="IPR000212">
    <property type="entry name" value="DNA_helicase_UvrD/REP"/>
</dbReference>
<evidence type="ECO:0000256" key="1">
    <source>
        <dbReference type="ARBA" id="ARBA00022722"/>
    </source>
</evidence>
<keyword evidence="10" id="KW-0413">Isomerase</keyword>
<dbReference type="PANTHER" id="PTHR11070:SF2">
    <property type="entry name" value="ATP-DEPENDENT DNA HELICASE SRS2"/>
    <property type="match status" value="1"/>
</dbReference>
<dbReference type="InterPro" id="IPR027417">
    <property type="entry name" value="P-loop_NTPase"/>
</dbReference>
<dbReference type="Pfam" id="PF00580">
    <property type="entry name" value="UvrD-helicase"/>
    <property type="match status" value="1"/>
</dbReference>
<comment type="catalytic activity">
    <reaction evidence="14">
        <text>ATP + H2O = ADP + phosphate + H(+)</text>
        <dbReference type="Rhea" id="RHEA:13065"/>
        <dbReference type="ChEBI" id="CHEBI:15377"/>
        <dbReference type="ChEBI" id="CHEBI:15378"/>
        <dbReference type="ChEBI" id="CHEBI:30616"/>
        <dbReference type="ChEBI" id="CHEBI:43474"/>
        <dbReference type="ChEBI" id="CHEBI:456216"/>
        <dbReference type="EC" id="5.6.2.4"/>
    </reaction>
</comment>
<evidence type="ECO:0000256" key="11">
    <source>
        <dbReference type="ARBA" id="ARBA00034617"/>
    </source>
</evidence>
<evidence type="ECO:0000256" key="10">
    <source>
        <dbReference type="ARBA" id="ARBA00023235"/>
    </source>
</evidence>
<dbReference type="Pfam" id="PF13361">
    <property type="entry name" value="UvrD_C"/>
    <property type="match status" value="1"/>
</dbReference>
<evidence type="ECO:0000259" key="16">
    <source>
        <dbReference type="PROSITE" id="PS51198"/>
    </source>
</evidence>
<evidence type="ECO:0000256" key="12">
    <source>
        <dbReference type="ARBA" id="ARBA00034808"/>
    </source>
</evidence>
<keyword evidence="8" id="KW-0238">DNA-binding</keyword>
<keyword evidence="18" id="KW-1185">Reference proteome</keyword>
<dbReference type="Pfam" id="PF12705">
    <property type="entry name" value="PDDEXK_1"/>
    <property type="match status" value="1"/>
</dbReference>
<dbReference type="Proteomes" id="UP001597297">
    <property type="component" value="Unassembled WGS sequence"/>
</dbReference>
<sequence length="1051" mass="118498">MFSSLLIEASAGSGKTYQLSNRFLALLALGENPSDLIALTFTRKAAGEFSRRIFNRLALGASSPEKAQQLAAEITPTLIGDPASDQPGIVKANELPELSMERFRQLLCELITALDQLQLSTLDSFFTRLVSSFGPELGLAGFEMLDEDGSARAREETLQSVLSGGSLTDSQRDIFLQAFTIANYGNEEARVRDSVLNFIENYHEKLLRLSSPSAWGNAESLWPDSDNWPYASSAKLASLQQEIEKEIPESFGHKGFDKTFRTFTDSITEYTPGSPLPKPISTYLFKWTENTERGDETSFLYSRKEISFSLKLSTALLDLKDLIHFSELRTYLQRTQGIWSVVYAFENQYHKLARSQGRVSFSDLTLLLQRHNVLAGEQGYNHLAYRLDSQFKHWLLDEFQDTSRAQWDVIQPAIDEAMIDHEATRSLFVVGDTKQSIYGWRGGEPRLFNELEHQPSWSHLNVWTMSQSWRSSAVVLDFVNLCCDPESDGMSTLPEQTRERWKFEKHVAAKDLSGEVAVYQLNAKPEDDELSDKQMAILAELSRIAPTERGLSCAILVSSNKQVQEYTQLLREHGNWPVEAEAAVTIASDSPLGLALLDWFKYLCYPADHFALRHVLSSPLATAVQQFGDSDAEQLINARSQISSQGLSKHLVQLIKKLPKSLHLGKFQELRLRQIIDTARSFDAKGGTLEEWLRMLKTQVHREESSAGAIQVMTVHKSKGLEFDLVILPELDGSGYDAINRMDMLIQHNEQHLPEHFMLKPNKEIIQNDPQLTEQYNDWIADNCYERACNVYVALTRAAHSLYLFLNTPAKSAQPTEKLNDAGWIHRSVGDIEATEYDFGDGVLGQRLYHAGDHHWHESFDFSAALDVEISEAVVLPTAIPRAGRKTASSDKTEIFVNRYSRSSQGGKEFGNHIHALFEQIERANDLDSLPNNSYKEHIKAAIEHPDGAFWFSPDAHTEILREQAIEAVDSNGVWFSGVIDRALIHRNSEGQVQKIAILDYKTDRVETAEELTERYAAQLASYQHYLASAYQIPVANVSTTLYSTALRCYI</sequence>
<evidence type="ECO:0000256" key="14">
    <source>
        <dbReference type="ARBA" id="ARBA00048988"/>
    </source>
</evidence>
<evidence type="ECO:0000256" key="6">
    <source>
        <dbReference type="ARBA" id="ARBA00022839"/>
    </source>
</evidence>
<dbReference type="PANTHER" id="PTHR11070">
    <property type="entry name" value="UVRD / RECB / PCRA DNA HELICASE FAMILY MEMBER"/>
    <property type="match status" value="1"/>
</dbReference>
<keyword evidence="6" id="KW-0269">Exonuclease</keyword>
<gene>
    <name evidence="17" type="ORF">ACFSQZ_00325</name>
</gene>
<comment type="caution">
    <text evidence="17">The sequence shown here is derived from an EMBL/GenBank/DDBJ whole genome shotgun (WGS) entry which is preliminary data.</text>
</comment>
<dbReference type="GO" id="GO:0008854">
    <property type="term" value="F:exodeoxyribonuclease V activity"/>
    <property type="evidence" value="ECO:0007669"/>
    <property type="project" value="UniProtKB-EC"/>
</dbReference>
<keyword evidence="9" id="KW-0234">DNA repair</keyword>
<feature type="domain" description="UvrD-like helicase ATP-binding" evidence="16">
    <location>
        <begin position="1"/>
        <end position="472"/>
    </location>
</feature>
<reference evidence="18" key="1">
    <citation type="journal article" date="2019" name="Int. J. Syst. Evol. Microbiol.">
        <title>The Global Catalogue of Microorganisms (GCM) 10K type strain sequencing project: providing services to taxonomists for standard genome sequencing and annotation.</title>
        <authorList>
            <consortium name="The Broad Institute Genomics Platform"/>
            <consortium name="The Broad Institute Genome Sequencing Center for Infectious Disease"/>
            <person name="Wu L."/>
            <person name="Ma J."/>
        </authorList>
    </citation>
    <scope>NUCLEOTIDE SEQUENCE [LARGE SCALE GENOMIC DNA]</scope>
    <source>
        <strain evidence="18">JCM 16545</strain>
    </source>
</reference>
<dbReference type="PROSITE" id="PS51198">
    <property type="entry name" value="UVRD_HELICASE_ATP_BIND"/>
    <property type="match status" value="1"/>
</dbReference>
<accession>A0ABW5DXR8</accession>
<evidence type="ECO:0000313" key="17">
    <source>
        <dbReference type="EMBL" id="MFD2274901.1"/>
    </source>
</evidence>
<evidence type="ECO:0000256" key="8">
    <source>
        <dbReference type="ARBA" id="ARBA00023125"/>
    </source>
</evidence>
<dbReference type="EC" id="5.6.2.4" evidence="12"/>
<dbReference type="InterPro" id="IPR011335">
    <property type="entry name" value="Restrct_endonuc-II-like"/>
</dbReference>
<keyword evidence="4 15" id="KW-0378">Hydrolase</keyword>
<name>A0ABW5DXR8_9BACT</name>
<dbReference type="InterPro" id="IPR011604">
    <property type="entry name" value="PDDEXK-like_dom_sf"/>
</dbReference>
<dbReference type="RefSeq" id="WP_377096383.1">
    <property type="nucleotide sequence ID" value="NZ_JBHSJM010000001.1"/>
</dbReference>
<evidence type="ECO:0000256" key="3">
    <source>
        <dbReference type="ARBA" id="ARBA00022763"/>
    </source>
</evidence>
<evidence type="ECO:0000313" key="18">
    <source>
        <dbReference type="Proteomes" id="UP001597297"/>
    </source>
</evidence>
<dbReference type="InterPro" id="IPR014016">
    <property type="entry name" value="UvrD-like_ATP-bd"/>
</dbReference>
<organism evidence="17 18">
    <name type="scientific">Rubritalea spongiae</name>
    <dbReference type="NCBI Taxonomy" id="430797"/>
    <lineage>
        <taxon>Bacteria</taxon>
        <taxon>Pseudomonadati</taxon>
        <taxon>Verrucomicrobiota</taxon>
        <taxon>Verrucomicrobiia</taxon>
        <taxon>Verrucomicrobiales</taxon>
        <taxon>Rubritaleaceae</taxon>
        <taxon>Rubritalea</taxon>
    </lineage>
</organism>
<evidence type="ECO:0000256" key="13">
    <source>
        <dbReference type="ARBA" id="ARBA00034923"/>
    </source>
</evidence>
<dbReference type="InterPro" id="IPR038726">
    <property type="entry name" value="PDDEXK_AddAB-type"/>
</dbReference>
<evidence type="ECO:0000256" key="2">
    <source>
        <dbReference type="ARBA" id="ARBA00022741"/>
    </source>
</evidence>
<evidence type="ECO:0000256" key="9">
    <source>
        <dbReference type="ARBA" id="ARBA00023204"/>
    </source>
</evidence>
<feature type="binding site" evidence="15">
    <location>
        <begin position="9"/>
        <end position="16"/>
    </location>
    <ligand>
        <name>ATP</name>
        <dbReference type="ChEBI" id="CHEBI:30616"/>
    </ligand>
</feature>
<evidence type="ECO:0000256" key="7">
    <source>
        <dbReference type="ARBA" id="ARBA00022840"/>
    </source>
</evidence>
<keyword evidence="7 15" id="KW-0067">ATP-binding</keyword>
<dbReference type="InterPro" id="IPR014017">
    <property type="entry name" value="DNA_helicase_UvrD-like_C"/>
</dbReference>
<keyword evidence="5 15" id="KW-0347">Helicase</keyword>
<dbReference type="EMBL" id="JBHUJC010000001">
    <property type="protein sequence ID" value="MFD2274901.1"/>
    <property type="molecule type" value="Genomic_DNA"/>
</dbReference>
<dbReference type="SUPFAM" id="SSF52540">
    <property type="entry name" value="P-loop containing nucleoside triphosphate hydrolases"/>
    <property type="match status" value="1"/>
</dbReference>
<proteinExistence type="predicted"/>
<keyword evidence="1" id="KW-0540">Nuclease</keyword>
<comment type="catalytic activity">
    <reaction evidence="11">
        <text>Couples ATP hydrolysis with the unwinding of duplex DNA by translocating in the 3'-5' direction.</text>
        <dbReference type="EC" id="5.6.2.4"/>
    </reaction>
</comment>
<dbReference type="Gene3D" id="3.90.320.10">
    <property type="match status" value="1"/>
</dbReference>
<dbReference type="SUPFAM" id="SSF52980">
    <property type="entry name" value="Restriction endonuclease-like"/>
    <property type="match status" value="1"/>
</dbReference>
<protein>
    <recommendedName>
        <fullName evidence="12">DNA 3'-5' helicase</fullName>
        <ecNumber evidence="12">5.6.2.4</ecNumber>
    </recommendedName>
    <alternativeName>
        <fullName evidence="13">DNA 3'-5' helicase II</fullName>
    </alternativeName>
</protein>